<dbReference type="AlphaFoldDB" id="A0A081AYP6"/>
<dbReference type="EMBL" id="ANJA01000380">
    <property type="protein sequence ID" value="ETO84007.1"/>
    <property type="molecule type" value="Genomic_DNA"/>
</dbReference>
<protein>
    <submittedName>
        <fullName evidence="2">Uncharacterized protein</fullName>
    </submittedName>
</protein>
<organism evidence="2 3">
    <name type="scientific">Phytophthora nicotianae P1976</name>
    <dbReference type="NCBI Taxonomy" id="1317066"/>
    <lineage>
        <taxon>Eukaryota</taxon>
        <taxon>Sar</taxon>
        <taxon>Stramenopiles</taxon>
        <taxon>Oomycota</taxon>
        <taxon>Peronosporomycetes</taxon>
        <taxon>Peronosporales</taxon>
        <taxon>Peronosporaceae</taxon>
        <taxon>Phytophthora</taxon>
    </lineage>
</organism>
<accession>A0A081AYP6</accession>
<proteinExistence type="predicted"/>
<comment type="caution">
    <text evidence="2">The sequence shown here is derived from an EMBL/GenBank/DDBJ whole genome shotgun (WGS) entry which is preliminary data.</text>
</comment>
<dbReference type="Proteomes" id="UP000028582">
    <property type="component" value="Unassembled WGS sequence"/>
</dbReference>
<evidence type="ECO:0000313" key="2">
    <source>
        <dbReference type="EMBL" id="ETO84007.1"/>
    </source>
</evidence>
<gene>
    <name evidence="2" type="ORF">F444_02051</name>
</gene>
<sequence length="81" mass="9278">MTRAPVAIGLTDDRRGRCGKRKAVNGQTVTERSQEGEDMETRQKESIDARVGDIGLTMDGWRATKREDFVWRVPREDQVEE</sequence>
<feature type="region of interest" description="Disordered" evidence="1">
    <location>
        <begin position="16"/>
        <end position="45"/>
    </location>
</feature>
<evidence type="ECO:0000256" key="1">
    <source>
        <dbReference type="SAM" id="MobiDB-lite"/>
    </source>
</evidence>
<feature type="compositionally biased region" description="Basic and acidic residues" evidence="1">
    <location>
        <begin position="32"/>
        <end position="45"/>
    </location>
</feature>
<reference evidence="2 3" key="1">
    <citation type="submission" date="2013-11" db="EMBL/GenBank/DDBJ databases">
        <title>The Genome Sequence of Phytophthora parasitica P1976.</title>
        <authorList>
            <consortium name="The Broad Institute Genomics Platform"/>
            <person name="Russ C."/>
            <person name="Tyler B."/>
            <person name="Panabieres F."/>
            <person name="Shan W."/>
            <person name="Tripathy S."/>
            <person name="Grunwald N."/>
            <person name="Machado M."/>
            <person name="Johnson C.S."/>
            <person name="Walker B."/>
            <person name="Young S."/>
            <person name="Zeng Q."/>
            <person name="Gargeya S."/>
            <person name="Fitzgerald M."/>
            <person name="Haas B."/>
            <person name="Abouelleil A."/>
            <person name="Allen A.W."/>
            <person name="Alvarado L."/>
            <person name="Arachchi H.M."/>
            <person name="Berlin A.M."/>
            <person name="Chapman S.B."/>
            <person name="Gainer-Dewar J."/>
            <person name="Goldberg J."/>
            <person name="Griggs A."/>
            <person name="Gujja S."/>
            <person name="Hansen M."/>
            <person name="Howarth C."/>
            <person name="Imamovic A."/>
            <person name="Ireland A."/>
            <person name="Larimer J."/>
            <person name="McCowan C."/>
            <person name="Murphy C."/>
            <person name="Pearson M."/>
            <person name="Poon T.W."/>
            <person name="Priest M."/>
            <person name="Roberts A."/>
            <person name="Saif S."/>
            <person name="Shea T."/>
            <person name="Sisk P."/>
            <person name="Sykes S."/>
            <person name="Wortman J."/>
            <person name="Nusbaum C."/>
            <person name="Birren B."/>
        </authorList>
    </citation>
    <scope>NUCLEOTIDE SEQUENCE [LARGE SCALE GENOMIC DNA]</scope>
    <source>
        <strain evidence="2 3">P1976</strain>
    </source>
</reference>
<evidence type="ECO:0000313" key="3">
    <source>
        <dbReference type="Proteomes" id="UP000028582"/>
    </source>
</evidence>
<name>A0A081AYP6_PHYNI</name>